<dbReference type="EMBL" id="QFZK01000002">
    <property type="protein sequence ID" value="RFO98288.1"/>
    <property type="molecule type" value="Genomic_DNA"/>
</dbReference>
<sequence>MKVLDLQCAQNHTFEGWFASEDDFVSQCARALVQCPLCGDASVHKKLSAPRLNLNTSRQDRQAATEQGAGPSTGPAYASGHPILTADLGHA</sequence>
<protein>
    <recommendedName>
        <fullName evidence="4">DUF1178 domain-containing protein</fullName>
    </recommendedName>
</protein>
<name>A0A3E1RFZ0_9BURK</name>
<accession>A0A3E1RFZ0</accession>
<dbReference type="RefSeq" id="WP_117175062.1">
    <property type="nucleotide sequence ID" value="NZ_QFZK01000002.1"/>
</dbReference>
<keyword evidence="3" id="KW-1185">Reference proteome</keyword>
<evidence type="ECO:0008006" key="4">
    <source>
        <dbReference type="Google" id="ProtNLM"/>
    </source>
</evidence>
<evidence type="ECO:0000313" key="2">
    <source>
        <dbReference type="EMBL" id="RFO98288.1"/>
    </source>
</evidence>
<dbReference type="AlphaFoldDB" id="A0A3E1RFZ0"/>
<reference evidence="2 3" key="1">
    <citation type="submission" date="2018-05" db="EMBL/GenBank/DDBJ databases">
        <title>Rhodoferax soyangensis sp.nov., isolated from an oligotrophic freshwater lake.</title>
        <authorList>
            <person name="Park M."/>
        </authorList>
    </citation>
    <scope>NUCLEOTIDE SEQUENCE [LARGE SCALE GENOMIC DNA]</scope>
    <source>
        <strain evidence="2 3">IMCC26218</strain>
    </source>
</reference>
<evidence type="ECO:0000256" key="1">
    <source>
        <dbReference type="SAM" id="MobiDB-lite"/>
    </source>
</evidence>
<organism evidence="2 3">
    <name type="scientific">Rhodoferax lacus</name>
    <dbReference type="NCBI Taxonomy" id="2184758"/>
    <lineage>
        <taxon>Bacteria</taxon>
        <taxon>Pseudomonadati</taxon>
        <taxon>Pseudomonadota</taxon>
        <taxon>Betaproteobacteria</taxon>
        <taxon>Burkholderiales</taxon>
        <taxon>Comamonadaceae</taxon>
        <taxon>Rhodoferax</taxon>
    </lineage>
</organism>
<comment type="caution">
    <text evidence="2">The sequence shown here is derived from an EMBL/GenBank/DDBJ whole genome shotgun (WGS) entry which is preliminary data.</text>
</comment>
<dbReference type="InterPro" id="IPR009562">
    <property type="entry name" value="DUF1178"/>
</dbReference>
<dbReference type="OrthoDB" id="5295943at2"/>
<gene>
    <name evidence="2" type="ORF">DIC66_06155</name>
</gene>
<dbReference type="Pfam" id="PF06676">
    <property type="entry name" value="DUF1178"/>
    <property type="match status" value="1"/>
</dbReference>
<evidence type="ECO:0000313" key="3">
    <source>
        <dbReference type="Proteomes" id="UP000260665"/>
    </source>
</evidence>
<dbReference type="Proteomes" id="UP000260665">
    <property type="component" value="Unassembled WGS sequence"/>
</dbReference>
<proteinExistence type="predicted"/>
<feature type="region of interest" description="Disordered" evidence="1">
    <location>
        <begin position="50"/>
        <end position="91"/>
    </location>
</feature>